<comment type="caution">
    <text evidence="3">The sequence shown here is derived from an EMBL/GenBank/DDBJ whole genome shotgun (WGS) entry which is preliminary data.</text>
</comment>
<dbReference type="EMBL" id="JAERQJ010000002">
    <property type="protein sequence ID" value="MBL0683127.1"/>
    <property type="molecule type" value="Genomic_DNA"/>
</dbReference>
<evidence type="ECO:0000313" key="4">
    <source>
        <dbReference type="Proteomes" id="UP000651057"/>
    </source>
</evidence>
<keyword evidence="2" id="KW-0732">Signal</keyword>
<evidence type="ECO:0000256" key="2">
    <source>
        <dbReference type="SAM" id="SignalP"/>
    </source>
</evidence>
<feature type="signal peptide" evidence="2">
    <location>
        <begin position="1"/>
        <end position="21"/>
    </location>
</feature>
<dbReference type="AlphaFoldDB" id="A0A937D8W5"/>
<accession>A0A937D8W5</accession>
<keyword evidence="4" id="KW-1185">Reference proteome</keyword>
<name>A0A937D8W5_9FLAO</name>
<dbReference type="Proteomes" id="UP000651057">
    <property type="component" value="Unassembled WGS sequence"/>
</dbReference>
<organism evidence="3 4">
    <name type="scientific">Aquimarina mytili</name>
    <dbReference type="NCBI Taxonomy" id="874423"/>
    <lineage>
        <taxon>Bacteria</taxon>
        <taxon>Pseudomonadati</taxon>
        <taxon>Bacteroidota</taxon>
        <taxon>Flavobacteriia</taxon>
        <taxon>Flavobacteriales</taxon>
        <taxon>Flavobacteriaceae</taxon>
        <taxon>Aquimarina</taxon>
    </lineage>
</organism>
<sequence length="172" mass="19361">MRTLKILTTTVFMSCAAIVSAQSDESKPKENSSKETITKITRIKGPNGEEKIIKKQEVVTKKSKIKLNPGDEDKTNQTAIYEDEEVKVQQSHSSSDIGTYSKISDGKGYRMTFIDKSGNKVSKVRKLSSGYYNVNMGEKDNCLGYFDKDQNFILEKYDANSDKIITTIYKSN</sequence>
<feature type="chain" id="PRO_5037956484" evidence="2">
    <location>
        <begin position="22"/>
        <end position="172"/>
    </location>
</feature>
<reference evidence="3" key="1">
    <citation type="submission" date="2021-01" db="EMBL/GenBank/DDBJ databases">
        <authorList>
            <person name="Zhong Y.L."/>
        </authorList>
    </citation>
    <scope>NUCLEOTIDE SEQUENCE</scope>
    <source>
        <strain evidence="3">KCTC 23302</strain>
    </source>
</reference>
<feature type="compositionally biased region" description="Basic and acidic residues" evidence="1">
    <location>
        <begin position="24"/>
        <end position="37"/>
    </location>
</feature>
<evidence type="ECO:0000313" key="3">
    <source>
        <dbReference type="EMBL" id="MBL0683127.1"/>
    </source>
</evidence>
<protein>
    <submittedName>
        <fullName evidence="3">Uncharacterized protein</fullName>
    </submittedName>
</protein>
<evidence type="ECO:0000256" key="1">
    <source>
        <dbReference type="SAM" id="MobiDB-lite"/>
    </source>
</evidence>
<gene>
    <name evidence="3" type="ORF">JJQ60_06345</name>
</gene>
<proteinExistence type="predicted"/>
<dbReference type="RefSeq" id="WP_201917817.1">
    <property type="nucleotide sequence ID" value="NZ_BAABAX010000023.1"/>
</dbReference>
<feature type="region of interest" description="Disordered" evidence="1">
    <location>
        <begin position="22"/>
        <end position="43"/>
    </location>
</feature>